<evidence type="ECO:0000313" key="5">
    <source>
        <dbReference type="WBParaSite" id="Pan_g22346.t1"/>
    </source>
</evidence>
<dbReference type="FunFam" id="3.40.50.1820:FF:000222">
    <property type="entry name" value="Carboxypeptidase"/>
    <property type="match status" value="4"/>
</dbReference>
<dbReference type="PANTHER" id="PTHR11802:SF480">
    <property type="entry name" value="CARBOXYPEPTIDASE"/>
    <property type="match status" value="1"/>
</dbReference>
<evidence type="ECO:0000256" key="1">
    <source>
        <dbReference type="ARBA" id="ARBA00009431"/>
    </source>
</evidence>
<comment type="similarity">
    <text evidence="1 2">Belongs to the peptidase S10 family.</text>
</comment>
<evidence type="ECO:0000256" key="3">
    <source>
        <dbReference type="SAM" id="MobiDB-lite"/>
    </source>
</evidence>
<sequence>MPSAVSLAVAIATVLVAVHGADYTADEITDLPGLTFKPTFKQYSGFLTTSTGSNLFYWLVEHTSNPTNAPLVLWLNGGPGCSSLSGLFQENGPYQVSSNGENLIENVYSWNKLANVIYLEAPRGVGFSYRDPSLPANATHNDDWTAADNAEAIQQFIIRFPHYAKKQFYITGESYAGVYIPTLASRITDLIDANKLDLNFVGFAIGNGILNSYQQVNSFIDLSFYRGLINLDTFNQVKECCPTSDVNSLICDYATYYLDFIPATGEFNPKHKAGNPEFNRCATLIRKVGVYGLWGLQDPYNDIAACYETDSGIIAESSQLKEYRRIHKLRQTLSKFATTPIITDGIDRFVDQGAQINTQSADPWGSYECFSETVMINYLNRDDVKTALHLTDYAKKIHWVDCVDTGSYTQQNPDTTPVFLKLLSWSGNLRILLYNGDTDAVCNFLGDQWFADRLPLARVTNRTDWHFASTSDGVREVAGSQKRFSAVKSKAILDVVTVKGSGHMVPQDRPGPMFQLLANFLVNNSNYDTSSSATIQPQPVLPAFAPKQEALLTRKEADKVYSLPGLTFQTNFDNYAGYLNGVTGDYLHYWLVTSQTNPGSDPLFLWLTGGPGCSGLGALLTELGPFRPNSDNKTLSENPYAWNKFANVVFLESPRGVGFSYQDKNLNNDTIYDDDRSALDAYLALKDFFTVYPEYLNREFYIVGESYGGVYVPMLSALLIQKIQSGDIKNVNFVGFAIGNGELSGILGGNSLLSDMYYHGYIGKADWDQLAGCCNTSYQEAALCRFDERYYTDMYGNAIPVNASDQCDVIIANAINNVWTEELLVSTDVYNAYQDCYQQTSYLLGSLARRNKKLHKKVKQSSIDALKRRRQLATAFADSYQYTNDNYNPISTDALGGFPCFGTGAAAEWLNLPEVRRALHVPDWITQEWGFCNDEINENYDRQYNDTTKFFDQIIAANYPVKILIYNGDVDFACNFMGDQWFVEAVAERWGIPVVKPYNEWHYRNQIAGYVKTFAADNVQLNLATVKGAGHMVPMDRPGPALQLLANFFNNRDFSQAVVYNTDNTPLKPQYKALELLTNISITAQTTSTVQKAKALLGDALPKRTKREVKADPPPPPAGSKAADKITSLPGLTFDPKVNQYSGYLTASKGVYLHYWLIESENSATDPIILWLNGGPGCSSLGGLINELGPFRPSADGSSLYENPFAWTKAGNVLFLEGPRGVGFSYSSGADYPSDSPYNDTMTAANNVLALISFFDRYPEYKNRKFYITGESYGGVYIPTLTDALIKKIQSDKLTYINFAGIAIGNGELSEQLQVDSAINLLYYRGQYDLPTFKQISACCANQNSSGPDGYLTPCTFTDYITLDTAGNAHAIPSSDPLANACGKLVEDWGFNNVWGTLNDVYNTVQDCYNPPYTHTGLANKQQSRRVRRSADGAQAISKPAQTLANNYDFVDFAKRLNKDSTDAFSGVYCYQDDATLNYLHRADVREALHVNIPGLPAWTDCNDEINEQYHQEHNDTTAVFDSIIASGWNLSILIYNGDVDMACQFKGDEWFIERLGNNYDMIPTQRNPWYYKYVDGTDNDYDARVGGWYKTFKYGSQISIDLLTVRGGGHLVPLDRPAPSLQMIYNFINRLDYSTPLKPALITPKPLLQSYKPSPIPLTPHVWRSTSMVHELPGLTFDPAFGSHSGYLKAATEGNYLHYWFAESQNDPMSDPLVFWLSGAVGCSSVGSALLENGPFKVNPDGQTLFENVFSWNKQASIVFLETPAGTGFSFQDLGVNKKTAFDDDSVAADTTAAILDWLSVFANFAGRQLYIGGEAYGGVLVPLIANSLATKIGNKEISLNFAGILIGNGYLSNKWDVSTIADYMYFHAQYSRDDWNSIRACCANNDTIYCDITSNLKSDLSSDGSSCGNIAYSLTQERVKKTSLNTYNLYQDCYGYSSRADIQKNAVQNSEFTHGSRVSAKAAFVNQFLRYNFKSTDSNGGYQCYAADAITSYLRQQTVRDALHVPDYVPSFDYCRSSVKGNYTAKYNADLNTDMTPTFVSLLNSAYVKSATTNFRVLIYNGDTDLTASHLEAEYFVDEVVNALNLNVSADYALWKYTRPGANPNPYVGGYAQSWAGNNVVITRSTVKGAGAFVAADRPGPALQLFTNFVNGQAVNAPLQVSIARSSLKAAFAPVTAPPSFNPGSGLSRATTPGGSTGATAPGASTGATAPGATTTTVKPITMSTANGGSSGSTGQTAPTPNGGTSGSTGNSGNTPTTTFTSVIQTTTVGDQNKGGNASGIVPTVALLSAVLAYLCV</sequence>
<dbReference type="PROSITE" id="PS00131">
    <property type="entry name" value="CARBOXYPEPT_SER_SER"/>
    <property type="match status" value="3"/>
</dbReference>
<keyword evidence="2" id="KW-0378">Hydrolase</keyword>
<reference evidence="4" key="1">
    <citation type="journal article" date="2013" name="Genetics">
        <title>The draft genome and transcriptome of Panagrellus redivivus are shaped by the harsh demands of a free-living lifestyle.</title>
        <authorList>
            <person name="Srinivasan J."/>
            <person name="Dillman A.R."/>
            <person name="Macchietto M.G."/>
            <person name="Heikkinen L."/>
            <person name="Lakso M."/>
            <person name="Fracchia K.M."/>
            <person name="Antoshechkin I."/>
            <person name="Mortazavi A."/>
            <person name="Wong G."/>
            <person name="Sternberg P.W."/>
        </authorList>
    </citation>
    <scope>NUCLEOTIDE SEQUENCE [LARGE SCALE GENOMIC DNA]</scope>
    <source>
        <strain evidence="4">MT8872</strain>
    </source>
</reference>
<evidence type="ECO:0000313" key="4">
    <source>
        <dbReference type="Proteomes" id="UP000492821"/>
    </source>
</evidence>
<reference evidence="5" key="2">
    <citation type="submission" date="2020-10" db="UniProtKB">
        <authorList>
            <consortium name="WormBaseParasite"/>
        </authorList>
    </citation>
    <scope>IDENTIFICATION</scope>
</reference>
<feature type="signal peptide" evidence="2">
    <location>
        <begin position="1"/>
        <end position="20"/>
    </location>
</feature>
<dbReference type="PRINTS" id="PR00724">
    <property type="entry name" value="CRBOXYPTASEC"/>
</dbReference>
<dbReference type="InterPro" id="IPR001563">
    <property type="entry name" value="Peptidase_S10"/>
</dbReference>
<dbReference type="EC" id="3.4.16.-" evidence="2"/>
<keyword evidence="2" id="KW-0732">Signal</keyword>
<dbReference type="GO" id="GO:0006508">
    <property type="term" value="P:proteolysis"/>
    <property type="evidence" value="ECO:0007669"/>
    <property type="project" value="UniProtKB-KW"/>
</dbReference>
<dbReference type="Proteomes" id="UP000492821">
    <property type="component" value="Unassembled WGS sequence"/>
</dbReference>
<name>A0A7E4VLI3_PANRE</name>
<keyword evidence="2" id="KW-0121">Carboxypeptidase</keyword>
<dbReference type="InterPro" id="IPR029058">
    <property type="entry name" value="AB_hydrolase_fold"/>
</dbReference>
<evidence type="ECO:0000256" key="2">
    <source>
        <dbReference type="RuleBase" id="RU361156"/>
    </source>
</evidence>
<feature type="compositionally biased region" description="Low complexity" evidence="3">
    <location>
        <begin position="2192"/>
        <end position="2261"/>
    </location>
</feature>
<dbReference type="WBParaSite" id="Pan_g22346.t1">
    <property type="protein sequence ID" value="Pan_g22346.t1"/>
    <property type="gene ID" value="Pan_g22346"/>
</dbReference>
<dbReference type="PANTHER" id="PTHR11802">
    <property type="entry name" value="SERINE PROTEASE FAMILY S10 SERINE CARBOXYPEPTIDASE"/>
    <property type="match status" value="1"/>
</dbReference>
<dbReference type="Gene3D" id="3.40.50.1820">
    <property type="entry name" value="alpha/beta hydrolase"/>
    <property type="match status" value="6"/>
</dbReference>
<dbReference type="InterPro" id="IPR033124">
    <property type="entry name" value="Ser_caboxypep_his_AS"/>
</dbReference>
<accession>A0A7E4VLI3</accession>
<protein>
    <recommendedName>
        <fullName evidence="2">Carboxypeptidase</fullName>
        <ecNumber evidence="2">3.4.16.-</ecNumber>
    </recommendedName>
</protein>
<dbReference type="PROSITE" id="PS00560">
    <property type="entry name" value="CARBOXYPEPT_SER_HIS"/>
    <property type="match status" value="3"/>
</dbReference>
<keyword evidence="2" id="KW-0645">Protease</keyword>
<dbReference type="Pfam" id="PF00450">
    <property type="entry name" value="Peptidase_S10"/>
    <property type="match status" value="4"/>
</dbReference>
<dbReference type="SUPFAM" id="SSF53474">
    <property type="entry name" value="alpha/beta-Hydrolases"/>
    <property type="match status" value="4"/>
</dbReference>
<feature type="region of interest" description="Disordered" evidence="3">
    <location>
        <begin position="1104"/>
        <end position="1124"/>
    </location>
</feature>
<dbReference type="GO" id="GO:0004185">
    <property type="term" value="F:serine-type carboxypeptidase activity"/>
    <property type="evidence" value="ECO:0007669"/>
    <property type="project" value="UniProtKB-UniRule"/>
</dbReference>
<feature type="chain" id="PRO_5029037067" description="Carboxypeptidase" evidence="2">
    <location>
        <begin position="21"/>
        <end position="2299"/>
    </location>
</feature>
<dbReference type="InterPro" id="IPR018202">
    <property type="entry name" value="Ser_caboxypep_ser_AS"/>
</dbReference>
<proteinExistence type="inferred from homology"/>
<keyword evidence="4" id="KW-1185">Reference proteome</keyword>
<dbReference type="FunFam" id="3.40.50.12670:FF:000002">
    <property type="entry name" value="Carboxypeptidase"/>
    <property type="match status" value="3"/>
</dbReference>
<organism evidence="4 5">
    <name type="scientific">Panagrellus redivivus</name>
    <name type="common">Microworm</name>
    <dbReference type="NCBI Taxonomy" id="6233"/>
    <lineage>
        <taxon>Eukaryota</taxon>
        <taxon>Metazoa</taxon>
        <taxon>Ecdysozoa</taxon>
        <taxon>Nematoda</taxon>
        <taxon>Chromadorea</taxon>
        <taxon>Rhabditida</taxon>
        <taxon>Tylenchina</taxon>
        <taxon>Panagrolaimomorpha</taxon>
        <taxon>Panagrolaimoidea</taxon>
        <taxon>Panagrolaimidae</taxon>
        <taxon>Panagrellus</taxon>
    </lineage>
</organism>
<feature type="region of interest" description="Disordered" evidence="3">
    <location>
        <begin position="2179"/>
        <end position="2261"/>
    </location>
</feature>